<dbReference type="InterPro" id="IPR004242">
    <property type="entry name" value="Transposase_21"/>
</dbReference>
<evidence type="ECO:0000313" key="2">
    <source>
        <dbReference type="EMBL" id="CAE6399110.1"/>
    </source>
</evidence>
<dbReference type="PANTHER" id="PTHR46579">
    <property type="entry name" value="F5/8 TYPE C DOMAIN-CONTAINING PROTEIN-RELATED"/>
    <property type="match status" value="1"/>
</dbReference>
<dbReference type="PANTHER" id="PTHR46579:SF1">
    <property type="entry name" value="F5_8 TYPE C DOMAIN-CONTAINING PROTEIN"/>
    <property type="match status" value="1"/>
</dbReference>
<evidence type="ECO:0008006" key="4">
    <source>
        <dbReference type="Google" id="ProtNLM"/>
    </source>
</evidence>
<sequence>MVDKRKIYCSCCRKRVTTETFKAHQRVRAGMPRPVQKPKGKLTRRSSTQKLRQHLRRHSSQESIRAHRGISPPLPTIHPPILAAPIQPPSEDSDEDTIPYNPELETIPELNLTDIWEQVMQVREPVNLGDQELRSESSGTHTLLDSSGTEGSDSDESVDANVAYDPATYGLLPGASIRGHILIKVAKQARTTIGPDDLDTIRDFNFFVREKTAVRTHEAMRRTYCRGDTHTKIPSLKSIRTRMLALSALKPVEYHSCRNSCICYAGYLADLTSCPYCHSPRLDPSGRPYAIFQHIPLIPQLLALFRNRTTFLAMLYRANFQRSGTHIRDVFDGVLYEILRAARVVIDGVEQPYRHFEDFRELALAITLDGMGPFKRRNHSCWPILIIIYNFPPEMRNHLSNMICTGVIPGPHSPKDLNSFLQPLIDELVELARGVEAVDVVNEEIFALRAHILSAFGDLPAMAKLMEFIGHNGRFPCRLCKIMSIPGRTAKNATHLYCPLHRSDDTGLDPYNLPLRTHEECLNEGYNVLKAPNDTARADLATECGIKGVTLLAQLSSVRIPDSFPVEAMHLVWINLIPQLADLWCKKFNELDAGFENYLINPLVWNAMGGMCSDSSRTTPSSFGCSIPHFKNRSHFTAESWSRWATHAAPNLLRRRFTESRYYIHFVRLVNLMNKCTDYTIDRSELPAIRQGFIEWVEDFEQIYYQHDPERMQVCTTNVHYLLHIVDSVERLGPLPGYWAFPMERYCSFIGASVKSRRFPYANIARRVCDVAQLCIIREIYDLRKMISFGQTRASTEEDLKIEMREGDKFEDYPDRLFLTPRSEALTVTPELRAQISKYLATTYEVTISRRLSEELIPEELQQWGRMRITKGGDLIQARGYHKLRWDGRDASYVRYELAADRFAHRRNVPPDYERRSYYGQLQYLFKLPLQPETIINPSKDDSKFLILAFILEAPVVVEDTYEYKVVWYEGKLGTGEVVDALTIQCVIGRISDNKRWWIIDRSSELAHLEFV</sequence>
<proteinExistence type="predicted"/>
<gene>
    <name evidence="2" type="ORF">RDB_LOCUS5375</name>
</gene>
<feature type="region of interest" description="Disordered" evidence="1">
    <location>
        <begin position="28"/>
        <end position="51"/>
    </location>
</feature>
<feature type="region of interest" description="Disordered" evidence="1">
    <location>
        <begin position="129"/>
        <end position="158"/>
    </location>
</feature>
<reference evidence="2" key="1">
    <citation type="submission" date="2021-01" db="EMBL/GenBank/DDBJ databases">
        <authorList>
            <person name="Kaushik A."/>
        </authorList>
    </citation>
    <scope>NUCLEOTIDE SEQUENCE</scope>
    <source>
        <strain evidence="2">AG3-T5</strain>
    </source>
</reference>
<dbReference type="Pfam" id="PF02992">
    <property type="entry name" value="Transposase_21"/>
    <property type="match status" value="1"/>
</dbReference>
<organism evidence="2 3">
    <name type="scientific">Rhizoctonia solani</name>
    <dbReference type="NCBI Taxonomy" id="456999"/>
    <lineage>
        <taxon>Eukaryota</taxon>
        <taxon>Fungi</taxon>
        <taxon>Dikarya</taxon>
        <taxon>Basidiomycota</taxon>
        <taxon>Agaricomycotina</taxon>
        <taxon>Agaricomycetes</taxon>
        <taxon>Cantharellales</taxon>
        <taxon>Ceratobasidiaceae</taxon>
        <taxon>Rhizoctonia</taxon>
    </lineage>
</organism>
<feature type="region of interest" description="Disordered" evidence="1">
    <location>
        <begin position="56"/>
        <end position="75"/>
    </location>
</feature>
<evidence type="ECO:0000313" key="3">
    <source>
        <dbReference type="Proteomes" id="UP000663841"/>
    </source>
</evidence>
<dbReference type="Proteomes" id="UP000663841">
    <property type="component" value="Unassembled WGS sequence"/>
</dbReference>
<accession>A0A8H3A349</accession>
<dbReference type="AlphaFoldDB" id="A0A8H3A349"/>
<evidence type="ECO:0000256" key="1">
    <source>
        <dbReference type="SAM" id="MobiDB-lite"/>
    </source>
</evidence>
<name>A0A8H3A349_9AGAM</name>
<dbReference type="EMBL" id="CAJMWW010000015">
    <property type="protein sequence ID" value="CAE6399110.1"/>
    <property type="molecule type" value="Genomic_DNA"/>
</dbReference>
<protein>
    <recommendedName>
        <fullName evidence="4">Transposase family Tnp2 protein</fullName>
    </recommendedName>
</protein>
<comment type="caution">
    <text evidence="2">The sequence shown here is derived from an EMBL/GenBank/DDBJ whole genome shotgun (WGS) entry which is preliminary data.</text>
</comment>